<name>A0AA35K2R1_9SAUR</name>
<organism evidence="1 2">
    <name type="scientific">Podarcis lilfordi</name>
    <name type="common">Lilford's wall lizard</name>
    <dbReference type="NCBI Taxonomy" id="74358"/>
    <lineage>
        <taxon>Eukaryota</taxon>
        <taxon>Metazoa</taxon>
        <taxon>Chordata</taxon>
        <taxon>Craniata</taxon>
        <taxon>Vertebrata</taxon>
        <taxon>Euteleostomi</taxon>
        <taxon>Lepidosauria</taxon>
        <taxon>Squamata</taxon>
        <taxon>Bifurcata</taxon>
        <taxon>Unidentata</taxon>
        <taxon>Episquamata</taxon>
        <taxon>Laterata</taxon>
        <taxon>Lacertibaenia</taxon>
        <taxon>Lacertidae</taxon>
        <taxon>Podarcis</taxon>
    </lineage>
</organism>
<dbReference type="AlphaFoldDB" id="A0AA35K2R1"/>
<evidence type="ECO:0000313" key="1">
    <source>
        <dbReference type="EMBL" id="CAI5769804.1"/>
    </source>
</evidence>
<sequence length="104" mass="12141">MCKKSINIIQNGVKKPNHNRKKSSYEQQLHFFSSCFRRVDSADQKLKRHRIHFSYTYVHFNNQMTVPTHPTSPHNNHLGFILATTASNQQYESRGTSRYSDTLG</sequence>
<dbReference type="Proteomes" id="UP001178461">
    <property type="component" value="Chromosome 3"/>
</dbReference>
<gene>
    <name evidence="1" type="ORF">PODLI_1B021725</name>
</gene>
<accession>A0AA35K2R1</accession>
<reference evidence="1" key="1">
    <citation type="submission" date="2022-12" db="EMBL/GenBank/DDBJ databases">
        <authorList>
            <person name="Alioto T."/>
            <person name="Alioto T."/>
            <person name="Gomez Garrido J."/>
        </authorList>
    </citation>
    <scope>NUCLEOTIDE SEQUENCE</scope>
</reference>
<keyword evidence="2" id="KW-1185">Reference proteome</keyword>
<protein>
    <submittedName>
        <fullName evidence="1">Uncharacterized protein</fullName>
    </submittedName>
</protein>
<evidence type="ECO:0000313" key="2">
    <source>
        <dbReference type="Proteomes" id="UP001178461"/>
    </source>
</evidence>
<dbReference type="EMBL" id="OX395128">
    <property type="protein sequence ID" value="CAI5769804.1"/>
    <property type="molecule type" value="Genomic_DNA"/>
</dbReference>
<proteinExistence type="predicted"/>